<dbReference type="EMBL" id="AACCXM010000001">
    <property type="protein sequence ID" value="EAK0468094.1"/>
    <property type="molecule type" value="Genomic_DNA"/>
</dbReference>
<accession>A0A5L4IHH7</accession>
<feature type="compositionally biased region" description="Basic and acidic residues" evidence="8">
    <location>
        <begin position="27"/>
        <end position="37"/>
    </location>
</feature>
<evidence type="ECO:0000256" key="7">
    <source>
        <dbReference type="ARBA" id="ARBA00023134"/>
    </source>
</evidence>
<proteinExistence type="inferred from homology"/>
<dbReference type="EMBL" id="AACCXK010000006">
    <property type="protein sequence ID" value="EAK0452917.1"/>
    <property type="molecule type" value="Genomic_DNA"/>
</dbReference>
<sequence>MCKDCGCSMGNHAHSHEHTHNGLTHTHSHEHIGEHTHDHHAHPALNEKKTVEVIEKILKENDHEAEHNRSHLDEHGILCINLMSSPGAGKTTLLEATIKNGDFKIGVVEGDLETNQDANRILKAGAKAHQITTGQTCHLDAFMVHEGLHHLPLSELDLVFIENVGNLVCPASYDVGAHINTVLLSVPEGGDKVTKYPVMFRAADVLIITKIGLLEHFDFDIGEVKKDARKLNPKVDIIEVDSRTGAGIEQWINYIKMKKEFR</sequence>
<evidence type="ECO:0000313" key="13">
    <source>
        <dbReference type="Proteomes" id="UP000557842"/>
    </source>
</evidence>
<protein>
    <submittedName>
        <fullName evidence="11">Hydrogenase nickel incorporation protein HypB</fullName>
    </submittedName>
</protein>
<feature type="region of interest" description="Disordered" evidence="8">
    <location>
        <begin position="14"/>
        <end position="46"/>
    </location>
</feature>
<reference evidence="11 13" key="1">
    <citation type="submission" date="2018-05" db="EMBL/GenBank/DDBJ databases">
        <authorList>
            <consortium name="PulseNet: The National Subtyping Network for Foodborne Disease Surveillance"/>
            <person name="Tarr C.L."/>
            <person name="Trees E."/>
            <person name="Katz L.S."/>
            <person name="Carleton-Romer H.A."/>
            <person name="Stroika S."/>
            <person name="Kucerova Z."/>
            <person name="Roache K.F."/>
            <person name="Sabol A.L."/>
            <person name="Besser J."/>
            <person name="Gerner-Smidt P."/>
        </authorList>
    </citation>
    <scope>NUCLEOTIDE SEQUENCE</scope>
    <source>
        <strain evidence="11">2014D-0197</strain>
        <strain evidence="10 13">2016D-0221</strain>
        <strain evidence="12">D4313</strain>
    </source>
</reference>
<dbReference type="Pfam" id="PF02492">
    <property type="entry name" value="cobW"/>
    <property type="match status" value="1"/>
</dbReference>
<dbReference type="NCBIfam" id="TIGR00073">
    <property type="entry name" value="hypB"/>
    <property type="match status" value="1"/>
</dbReference>
<name>A0A5L4IHH7_CAMFE</name>
<dbReference type="SUPFAM" id="SSF52540">
    <property type="entry name" value="P-loop containing nucleoside triphosphate hydrolases"/>
    <property type="match status" value="1"/>
</dbReference>
<evidence type="ECO:0000256" key="4">
    <source>
        <dbReference type="ARBA" id="ARBA00022741"/>
    </source>
</evidence>
<keyword evidence="5" id="KW-0378">Hydrolase</keyword>
<dbReference type="InterPro" id="IPR004392">
    <property type="entry name" value="Hyd_mat_HypB"/>
</dbReference>
<dbReference type="GO" id="GO:0008270">
    <property type="term" value="F:zinc ion binding"/>
    <property type="evidence" value="ECO:0007669"/>
    <property type="project" value="TreeGrafter"/>
</dbReference>
<evidence type="ECO:0000313" key="12">
    <source>
        <dbReference type="EMBL" id="EAK0468094.1"/>
    </source>
</evidence>
<keyword evidence="6" id="KW-0862">Zinc</keyword>
<dbReference type="PANTHER" id="PTHR30134:SF2">
    <property type="entry name" value="HYDROGENASE MATURATION FACTOR HYPB"/>
    <property type="match status" value="1"/>
</dbReference>
<evidence type="ECO:0000256" key="8">
    <source>
        <dbReference type="SAM" id="MobiDB-lite"/>
    </source>
</evidence>
<evidence type="ECO:0000259" key="9">
    <source>
        <dbReference type="Pfam" id="PF02492"/>
    </source>
</evidence>
<comment type="caution">
    <text evidence="11">The sequence shown here is derived from an EMBL/GenBank/DDBJ whole genome shotgun (WGS) entry which is preliminary data.</text>
</comment>
<organism evidence="11">
    <name type="scientific">Campylobacter fetus</name>
    <dbReference type="NCBI Taxonomy" id="196"/>
    <lineage>
        <taxon>Bacteria</taxon>
        <taxon>Pseudomonadati</taxon>
        <taxon>Campylobacterota</taxon>
        <taxon>Epsilonproteobacteria</taxon>
        <taxon>Campylobacterales</taxon>
        <taxon>Campylobacteraceae</taxon>
        <taxon>Campylobacter</taxon>
    </lineage>
</organism>
<dbReference type="InterPro" id="IPR027417">
    <property type="entry name" value="P-loop_NTPase"/>
</dbReference>
<dbReference type="GO" id="GO:0051604">
    <property type="term" value="P:protein maturation"/>
    <property type="evidence" value="ECO:0007669"/>
    <property type="project" value="InterPro"/>
</dbReference>
<evidence type="ECO:0000256" key="6">
    <source>
        <dbReference type="ARBA" id="ARBA00022833"/>
    </source>
</evidence>
<dbReference type="GO" id="GO:0005525">
    <property type="term" value="F:GTP binding"/>
    <property type="evidence" value="ECO:0007669"/>
    <property type="project" value="UniProtKB-KW"/>
</dbReference>
<keyword evidence="4" id="KW-0547">Nucleotide-binding</keyword>
<dbReference type="CDD" id="cd05390">
    <property type="entry name" value="HypB"/>
    <property type="match status" value="1"/>
</dbReference>
<comment type="similarity">
    <text evidence="1">Belongs to the SIMIBI class G3E GTPase family. HypB/HupM subfamily.</text>
</comment>
<keyword evidence="3" id="KW-0479">Metal-binding</keyword>
<evidence type="ECO:0000313" key="10">
    <source>
        <dbReference type="EMBL" id="EAI5407307.1"/>
    </source>
</evidence>
<keyword evidence="7" id="KW-0342">GTP-binding</keyword>
<dbReference type="Proteomes" id="UP000557842">
    <property type="component" value="Unassembled WGS sequence"/>
</dbReference>
<evidence type="ECO:0000256" key="3">
    <source>
        <dbReference type="ARBA" id="ARBA00022723"/>
    </source>
</evidence>
<evidence type="ECO:0000256" key="5">
    <source>
        <dbReference type="ARBA" id="ARBA00022801"/>
    </source>
</evidence>
<feature type="domain" description="CobW/HypB/UreG nucleotide-binding" evidence="9">
    <location>
        <begin position="80"/>
        <end position="238"/>
    </location>
</feature>
<evidence type="ECO:0000256" key="1">
    <source>
        <dbReference type="ARBA" id="ARBA00006211"/>
    </source>
</evidence>
<dbReference type="GO" id="GO:0003924">
    <property type="term" value="F:GTPase activity"/>
    <property type="evidence" value="ECO:0007669"/>
    <property type="project" value="InterPro"/>
</dbReference>
<dbReference type="Gene3D" id="3.40.50.300">
    <property type="entry name" value="P-loop containing nucleotide triphosphate hydrolases"/>
    <property type="match status" value="1"/>
</dbReference>
<dbReference type="EMBL" id="AABQDW010000001">
    <property type="protein sequence ID" value="EAI5407307.1"/>
    <property type="molecule type" value="Genomic_DNA"/>
</dbReference>
<dbReference type="PIRSF" id="PIRSF005624">
    <property type="entry name" value="Ni-bind_GTPase"/>
    <property type="match status" value="1"/>
</dbReference>
<dbReference type="InterPro" id="IPR003495">
    <property type="entry name" value="CobW/HypB/UreG_nucleotide-bd"/>
</dbReference>
<dbReference type="RefSeq" id="WP_111738194.1">
    <property type="nucleotide sequence ID" value="NZ_AABUZP020000005.1"/>
</dbReference>
<dbReference type="GO" id="GO:0016151">
    <property type="term" value="F:nickel cation binding"/>
    <property type="evidence" value="ECO:0007669"/>
    <property type="project" value="InterPro"/>
</dbReference>
<gene>
    <name evidence="11" type="primary">hypB</name>
    <name evidence="11" type="ORF">AAH17_04510</name>
    <name evidence="12" type="ORF">AAH24_01730</name>
    <name evidence="10" type="ORF">BVH53_01085</name>
</gene>
<evidence type="ECO:0000313" key="11">
    <source>
        <dbReference type="EMBL" id="EAK0452917.1"/>
    </source>
</evidence>
<keyword evidence="2" id="KW-0533">Nickel</keyword>
<evidence type="ECO:0000256" key="2">
    <source>
        <dbReference type="ARBA" id="ARBA00022596"/>
    </source>
</evidence>
<dbReference type="AlphaFoldDB" id="A0A5L4IHH7"/>
<dbReference type="PANTHER" id="PTHR30134">
    <property type="entry name" value="HYDROGENASE PROTEIN ASSEMBLY PROTEIN, NICKEL CHAPERONE"/>
    <property type="match status" value="1"/>
</dbReference>